<dbReference type="InterPro" id="IPR023473">
    <property type="entry name" value="AMMECR1"/>
</dbReference>
<dbReference type="Gene3D" id="3.30.700.20">
    <property type="entry name" value="Hypothetical protein ph0010, domain 1"/>
    <property type="match status" value="1"/>
</dbReference>
<reference evidence="2 3" key="1">
    <citation type="journal article" date="2016" name="Environ. Microbiol.">
        <title>Genomic resolution of a cold subsurface aquifer community provides metabolic insights for novel microbes adapted to high CO concentrations.</title>
        <authorList>
            <person name="Probst A.J."/>
            <person name="Castelle C.J."/>
            <person name="Singh A."/>
            <person name="Brown C.T."/>
            <person name="Anantharaman K."/>
            <person name="Sharon I."/>
            <person name="Hug L.A."/>
            <person name="Burstein D."/>
            <person name="Emerson J.B."/>
            <person name="Thomas B.C."/>
            <person name="Banfield J.F."/>
        </authorList>
    </citation>
    <scope>NUCLEOTIDE SEQUENCE [LARGE SCALE GENOMIC DNA]</scope>
    <source>
        <strain evidence="2">CG1_02_38_46</strain>
    </source>
</reference>
<dbReference type="InterPro" id="IPR036071">
    <property type="entry name" value="AMMECR1_dom_sf"/>
</dbReference>
<evidence type="ECO:0000313" key="2">
    <source>
        <dbReference type="EMBL" id="OIN95855.1"/>
    </source>
</evidence>
<dbReference type="InterPro" id="IPR023472">
    <property type="entry name" value="Uncharacterised_MJ0810"/>
</dbReference>
<dbReference type="AlphaFoldDB" id="A0A1J4S974"/>
<evidence type="ECO:0000313" key="3">
    <source>
        <dbReference type="Proteomes" id="UP000182278"/>
    </source>
</evidence>
<protein>
    <recommendedName>
        <fullName evidence="1">AMMECR1 domain-containing protein</fullName>
    </recommendedName>
</protein>
<proteinExistence type="inferred from homology"/>
<dbReference type="Pfam" id="PF01871">
    <property type="entry name" value="AMMECR1"/>
    <property type="match status" value="1"/>
</dbReference>
<accession>A0A1J4S974</accession>
<dbReference type="InterPro" id="IPR027485">
    <property type="entry name" value="AMMECR1_N"/>
</dbReference>
<dbReference type="InterPro" id="IPR027623">
    <property type="entry name" value="AmmeMemoSam_A"/>
</dbReference>
<dbReference type="InterPro" id="IPR002733">
    <property type="entry name" value="AMMECR1_domain"/>
</dbReference>
<dbReference type="STRING" id="1817893.AUJ66_08150"/>
<dbReference type="PROSITE" id="PS51112">
    <property type="entry name" value="AMMECR1"/>
    <property type="match status" value="1"/>
</dbReference>
<comment type="caution">
    <text evidence="2">The sequence shown here is derived from an EMBL/GenBank/DDBJ whole genome shotgun (WGS) entry which is preliminary data.</text>
</comment>
<sequence>MLDKGQQERLLKIARQTLEEHIRKGRISEFKEIDPALTQKCGVFVTLTKKGQLRGCIGYIQPILPLDETISKMAIESSTGDPRFPPVSSEELKEIHIEISVLTPLQLINDVNKIEVGKHGLYIRKGLFSGLLLPQVATSYAWDKWQFLDQTCIKAGLSPGDWREKDSQIFIFSAQIFGEE</sequence>
<dbReference type="SUPFAM" id="SSF143447">
    <property type="entry name" value="AMMECR1-like"/>
    <property type="match status" value="1"/>
</dbReference>
<dbReference type="PANTHER" id="PTHR13016">
    <property type="entry name" value="AMMECR1 HOMOLOG"/>
    <property type="match status" value="1"/>
</dbReference>
<feature type="domain" description="AMMECR1" evidence="1">
    <location>
        <begin position="5"/>
        <end position="180"/>
    </location>
</feature>
<organism evidence="2 3">
    <name type="scientific">Candidatus Desantisbacteria bacterium CG1_02_38_46</name>
    <dbReference type="NCBI Taxonomy" id="1817893"/>
    <lineage>
        <taxon>Bacteria</taxon>
        <taxon>Candidatus Desantisiibacteriota</taxon>
    </lineage>
</organism>
<gene>
    <name evidence="2" type="ORF">AUJ66_08150</name>
</gene>
<dbReference type="EMBL" id="MNUO01000124">
    <property type="protein sequence ID" value="OIN95855.1"/>
    <property type="molecule type" value="Genomic_DNA"/>
</dbReference>
<dbReference type="NCBIfam" id="TIGR04335">
    <property type="entry name" value="AmmeMemoSam_A"/>
    <property type="match status" value="1"/>
</dbReference>
<name>A0A1J4S974_9BACT</name>
<dbReference type="Gene3D" id="3.30.1490.150">
    <property type="entry name" value="Hypothetical protein ph0010, domain 2"/>
    <property type="match status" value="1"/>
</dbReference>
<evidence type="ECO:0000259" key="1">
    <source>
        <dbReference type="PROSITE" id="PS51112"/>
    </source>
</evidence>
<dbReference type="Proteomes" id="UP000182278">
    <property type="component" value="Unassembled WGS sequence"/>
</dbReference>
<dbReference type="NCBIfam" id="TIGR00296">
    <property type="entry name" value="TIGR00296 family protein"/>
    <property type="match status" value="1"/>
</dbReference>
<dbReference type="PANTHER" id="PTHR13016:SF0">
    <property type="entry name" value="AMME SYNDROME CANDIDATE GENE 1 PROTEIN"/>
    <property type="match status" value="1"/>
</dbReference>
<dbReference type="HAMAP" id="MF_00645">
    <property type="entry name" value="AMMECR1"/>
    <property type="match status" value="1"/>
</dbReference>